<accession>A0ABT8QYW6</accession>
<gene>
    <name evidence="1" type="ORF">Q0590_02175</name>
</gene>
<dbReference type="PROSITE" id="PS51257">
    <property type="entry name" value="PROKAR_LIPOPROTEIN"/>
    <property type="match status" value="1"/>
</dbReference>
<reference evidence="1" key="1">
    <citation type="submission" date="2023-07" db="EMBL/GenBank/DDBJ databases">
        <title>The genome sequence of Rhodocytophaga aerolata KACC 12507.</title>
        <authorList>
            <person name="Zhang X."/>
        </authorList>
    </citation>
    <scope>NUCLEOTIDE SEQUENCE</scope>
    <source>
        <strain evidence="1">KACC 12507</strain>
    </source>
</reference>
<proteinExistence type="predicted"/>
<dbReference type="RefSeq" id="WP_302035834.1">
    <property type="nucleotide sequence ID" value="NZ_JAUKPO010000001.1"/>
</dbReference>
<dbReference type="Proteomes" id="UP001168528">
    <property type="component" value="Unassembled WGS sequence"/>
</dbReference>
<evidence type="ECO:0000313" key="2">
    <source>
        <dbReference type="Proteomes" id="UP001168528"/>
    </source>
</evidence>
<keyword evidence="2" id="KW-1185">Reference proteome</keyword>
<protein>
    <submittedName>
        <fullName evidence="1">Uncharacterized protein</fullName>
    </submittedName>
</protein>
<comment type="caution">
    <text evidence="1">The sequence shown here is derived from an EMBL/GenBank/DDBJ whole genome shotgun (WGS) entry which is preliminary data.</text>
</comment>
<evidence type="ECO:0000313" key="1">
    <source>
        <dbReference type="EMBL" id="MDO1445035.1"/>
    </source>
</evidence>
<organism evidence="1 2">
    <name type="scientific">Rhodocytophaga aerolata</name>
    <dbReference type="NCBI Taxonomy" id="455078"/>
    <lineage>
        <taxon>Bacteria</taxon>
        <taxon>Pseudomonadati</taxon>
        <taxon>Bacteroidota</taxon>
        <taxon>Cytophagia</taxon>
        <taxon>Cytophagales</taxon>
        <taxon>Rhodocytophagaceae</taxon>
        <taxon>Rhodocytophaga</taxon>
    </lineage>
</organism>
<name>A0ABT8QYW6_9BACT</name>
<dbReference type="EMBL" id="JAUKPO010000001">
    <property type="protein sequence ID" value="MDO1445035.1"/>
    <property type="molecule type" value="Genomic_DNA"/>
</dbReference>
<sequence length="137" mass="14986">MRSTALIQVLVYHFLLMVAAISMTGCEKEPQANICVKGKVIGQGCLTGSYAIMLEGKNADYGIAESIAYDNVVETLNLPDEYKINGSVIYFTFTKPVEELGKYLTYCTSAPQIVLHNISDTECPVSLHAQQVSEVSE</sequence>